<dbReference type="PROSITE" id="PS50011">
    <property type="entry name" value="PROTEIN_KINASE_DOM"/>
    <property type="match status" value="1"/>
</dbReference>
<reference evidence="2" key="2">
    <citation type="submission" date="2022-01" db="EMBL/GenBank/DDBJ databases">
        <authorList>
            <person name="Yamashiro T."/>
            <person name="Shiraishi A."/>
            <person name="Satake H."/>
            <person name="Nakayama K."/>
        </authorList>
    </citation>
    <scope>NUCLEOTIDE SEQUENCE</scope>
</reference>
<dbReference type="InterPro" id="IPR011009">
    <property type="entry name" value="Kinase-like_dom_sf"/>
</dbReference>
<dbReference type="Gene3D" id="1.10.510.10">
    <property type="entry name" value="Transferase(Phosphotransferase) domain 1"/>
    <property type="match status" value="2"/>
</dbReference>
<dbReference type="Pfam" id="PF07714">
    <property type="entry name" value="PK_Tyr_Ser-Thr"/>
    <property type="match status" value="1"/>
</dbReference>
<feature type="domain" description="Protein kinase" evidence="1">
    <location>
        <begin position="34"/>
        <end position="300"/>
    </location>
</feature>
<dbReference type="EMBL" id="BQNB010011421">
    <property type="protein sequence ID" value="GJS90358.1"/>
    <property type="molecule type" value="Genomic_DNA"/>
</dbReference>
<dbReference type="InterPro" id="IPR000719">
    <property type="entry name" value="Prot_kinase_dom"/>
</dbReference>
<comment type="caution">
    <text evidence="2">The sequence shown here is derived from an EMBL/GenBank/DDBJ whole genome shotgun (WGS) entry which is preliminary data.</text>
</comment>
<proteinExistence type="predicted"/>
<organism evidence="2 3">
    <name type="scientific">Tanacetum coccineum</name>
    <dbReference type="NCBI Taxonomy" id="301880"/>
    <lineage>
        <taxon>Eukaryota</taxon>
        <taxon>Viridiplantae</taxon>
        <taxon>Streptophyta</taxon>
        <taxon>Embryophyta</taxon>
        <taxon>Tracheophyta</taxon>
        <taxon>Spermatophyta</taxon>
        <taxon>Magnoliopsida</taxon>
        <taxon>eudicotyledons</taxon>
        <taxon>Gunneridae</taxon>
        <taxon>Pentapetalae</taxon>
        <taxon>asterids</taxon>
        <taxon>campanulids</taxon>
        <taxon>Asterales</taxon>
        <taxon>Asteraceae</taxon>
        <taxon>Asteroideae</taxon>
        <taxon>Anthemideae</taxon>
        <taxon>Anthemidinae</taxon>
        <taxon>Tanacetum</taxon>
    </lineage>
</organism>
<gene>
    <name evidence="2" type="ORF">Tco_0772994</name>
</gene>
<evidence type="ECO:0000313" key="3">
    <source>
        <dbReference type="Proteomes" id="UP001151760"/>
    </source>
</evidence>
<reference evidence="2" key="1">
    <citation type="journal article" date="2022" name="Int. J. Mol. Sci.">
        <title>Draft Genome of Tanacetum Coccineum: Genomic Comparison of Closely Related Tanacetum-Family Plants.</title>
        <authorList>
            <person name="Yamashiro T."/>
            <person name="Shiraishi A."/>
            <person name="Nakayama K."/>
            <person name="Satake H."/>
        </authorList>
    </citation>
    <scope>NUCLEOTIDE SEQUENCE</scope>
</reference>
<evidence type="ECO:0000259" key="1">
    <source>
        <dbReference type="PROSITE" id="PS50011"/>
    </source>
</evidence>
<dbReference type="PANTHER" id="PTHR27003:SF354">
    <property type="entry name" value="PROTEIN KINASE DOMAIN-CONTAINING PROTEIN"/>
    <property type="match status" value="1"/>
</dbReference>
<accession>A0ABQ4ZJH3</accession>
<dbReference type="InterPro" id="IPR001245">
    <property type="entry name" value="Ser-Thr/Tyr_kinase_cat_dom"/>
</dbReference>
<dbReference type="Proteomes" id="UP001151760">
    <property type="component" value="Unassembled WGS sequence"/>
</dbReference>
<dbReference type="PANTHER" id="PTHR27003">
    <property type="entry name" value="OS07G0166700 PROTEIN"/>
    <property type="match status" value="1"/>
</dbReference>
<dbReference type="SUPFAM" id="SSF56112">
    <property type="entry name" value="Protein kinase-like (PK-like)"/>
    <property type="match status" value="1"/>
</dbReference>
<protein>
    <submittedName>
        <fullName evidence="2">Phloem protein 2-like protein</fullName>
    </submittedName>
</protein>
<evidence type="ECO:0000313" key="2">
    <source>
        <dbReference type="EMBL" id="GJS90358.1"/>
    </source>
</evidence>
<dbReference type="InterPro" id="IPR045272">
    <property type="entry name" value="ANXUR1/2-like"/>
</dbReference>
<name>A0ABQ4ZJH3_9ASTR</name>
<keyword evidence="3" id="KW-1185">Reference proteome</keyword>
<sequence>MMQERNIDHMRIPLSEIGLATPKADLFHFDVQRFATEKKLREVTMEELLEYPRIKSTVFIKSLDHRSGQRTEELVRTFTYISHETLVKIFGFCDEDDERILVVYEYASNGSLDEYICRNDTRNSFPWVIRLQICLDAARGLKFLHNDSDKHRGIIHGNIKSSNILINRDGVGMIGDFGLSNHNRLTKEYDVYSFGLVLFEVMSGMLTHFKISKDDPQFLPEIVKCGFNQRKLNEIIDPWLKKEFEKARSSDIIGDRTGTESINIFAKVAYQCFEEKPEGRPTMDFIVEELKKSLKYHVSY</sequence>